<feature type="transmembrane region" description="Helical" evidence="1">
    <location>
        <begin position="129"/>
        <end position="148"/>
    </location>
</feature>
<proteinExistence type="predicted"/>
<feature type="transmembrane region" description="Helical" evidence="1">
    <location>
        <begin position="15"/>
        <end position="34"/>
    </location>
</feature>
<dbReference type="EMBL" id="CP002542">
    <property type="protein sequence ID" value="AEA43958.1"/>
    <property type="molecule type" value="Genomic_DNA"/>
</dbReference>
<feature type="transmembrane region" description="Helical" evidence="1">
    <location>
        <begin position="337"/>
        <end position="358"/>
    </location>
</feature>
<dbReference type="HOGENOM" id="CLU_462129_0_0_10"/>
<feature type="transmembrane region" description="Helical" evidence="1">
    <location>
        <begin position="370"/>
        <end position="389"/>
    </location>
</feature>
<feature type="transmembrane region" description="Helical" evidence="1">
    <location>
        <begin position="395"/>
        <end position="413"/>
    </location>
</feature>
<evidence type="ECO:0000313" key="2">
    <source>
        <dbReference type="EMBL" id="AEA43958.1"/>
    </source>
</evidence>
<evidence type="ECO:0008006" key="4">
    <source>
        <dbReference type="Google" id="ProtNLM"/>
    </source>
</evidence>
<feature type="transmembrane region" description="Helical" evidence="1">
    <location>
        <begin position="308"/>
        <end position="331"/>
    </location>
</feature>
<keyword evidence="1" id="KW-1133">Transmembrane helix</keyword>
<feature type="transmembrane region" description="Helical" evidence="1">
    <location>
        <begin position="213"/>
        <end position="240"/>
    </location>
</feature>
<dbReference type="AlphaFoldDB" id="F2IJR8"/>
<accession>F2IJR8</accession>
<dbReference type="Proteomes" id="UP000007463">
    <property type="component" value="Chromosome"/>
</dbReference>
<evidence type="ECO:0000313" key="3">
    <source>
        <dbReference type="Proteomes" id="UP000007463"/>
    </source>
</evidence>
<dbReference type="STRING" id="755732.Fluta_1972"/>
<keyword evidence="1" id="KW-0812">Transmembrane</keyword>
<dbReference type="eggNOG" id="COG1807">
    <property type="taxonomic scope" value="Bacteria"/>
</dbReference>
<evidence type="ECO:0000256" key="1">
    <source>
        <dbReference type="SAM" id="Phobius"/>
    </source>
</evidence>
<reference evidence="2 3" key="1">
    <citation type="journal article" date="2011" name="Stand. Genomic Sci.">
        <title>Complete genome sequence of the gliding freshwater bacterium Fluviicola taffensis type strain (RW262).</title>
        <authorList>
            <person name="Woyke T."/>
            <person name="Chertkov O."/>
            <person name="Lapidus A."/>
            <person name="Nolan M."/>
            <person name="Lucas S."/>
            <person name="Del Rio T.G."/>
            <person name="Tice H."/>
            <person name="Cheng J.F."/>
            <person name="Tapia R."/>
            <person name="Han C."/>
            <person name="Goodwin L."/>
            <person name="Pitluck S."/>
            <person name="Liolios K."/>
            <person name="Pagani I."/>
            <person name="Ivanova N."/>
            <person name="Huntemann M."/>
            <person name="Mavromatis K."/>
            <person name="Mikhailova N."/>
            <person name="Pati A."/>
            <person name="Chen A."/>
            <person name="Palaniappan K."/>
            <person name="Land M."/>
            <person name="Hauser L."/>
            <person name="Brambilla E.M."/>
            <person name="Rohde M."/>
            <person name="Mwirichia R."/>
            <person name="Sikorski J."/>
            <person name="Tindall B.J."/>
            <person name="Goker M."/>
            <person name="Bristow J."/>
            <person name="Eisen J.A."/>
            <person name="Markowitz V."/>
            <person name="Hugenholtz P."/>
            <person name="Klenk H.P."/>
            <person name="Kyrpides N.C."/>
        </authorList>
    </citation>
    <scope>NUCLEOTIDE SEQUENCE [LARGE SCALE GENOMIC DNA]</scope>
    <source>
        <strain evidence="3">DSM 16823 / RW262 / RW262</strain>
    </source>
</reference>
<feature type="transmembrane region" description="Helical" evidence="1">
    <location>
        <begin position="160"/>
        <end position="178"/>
    </location>
</feature>
<reference evidence="3" key="2">
    <citation type="submission" date="2011-02" db="EMBL/GenBank/DDBJ databases">
        <title>The complete genome of Fluviicola taffensis DSM 16823.</title>
        <authorList>
            <consortium name="US DOE Joint Genome Institute (JGI-PGF)"/>
            <person name="Lucas S."/>
            <person name="Copeland A."/>
            <person name="Lapidus A."/>
            <person name="Bruce D."/>
            <person name="Goodwin L."/>
            <person name="Pitluck S."/>
            <person name="Kyrpides N."/>
            <person name="Mavromatis K."/>
            <person name="Ivanova N."/>
            <person name="Mikhailova N."/>
            <person name="Pagani I."/>
            <person name="Chertkov O."/>
            <person name="Detter J.C."/>
            <person name="Han C."/>
            <person name="Tapia R."/>
            <person name="Land M."/>
            <person name="Hauser L."/>
            <person name="Markowitz V."/>
            <person name="Cheng J.-F."/>
            <person name="Hugenholtz P."/>
            <person name="Woyke T."/>
            <person name="Wu D."/>
            <person name="Tindall B."/>
            <person name="Pomrenke H.G."/>
            <person name="Brambilla E."/>
            <person name="Klenk H.-P."/>
            <person name="Eisen J.A."/>
        </authorList>
    </citation>
    <scope>NUCLEOTIDE SEQUENCE [LARGE SCALE GENOMIC DNA]</scope>
    <source>
        <strain evidence="3">DSM 16823 / RW262 / RW262</strain>
    </source>
</reference>
<dbReference type="KEGG" id="fte:Fluta_1972"/>
<keyword evidence="3" id="KW-1185">Reference proteome</keyword>
<name>F2IJR8_FLUTR</name>
<organism evidence="2 3">
    <name type="scientific">Fluviicola taffensis (strain DSM 16823 / NCIMB 13979 / RW262)</name>
    <dbReference type="NCBI Taxonomy" id="755732"/>
    <lineage>
        <taxon>Bacteria</taxon>
        <taxon>Pseudomonadati</taxon>
        <taxon>Bacteroidota</taxon>
        <taxon>Flavobacteriia</taxon>
        <taxon>Flavobacteriales</taxon>
        <taxon>Crocinitomicaceae</taxon>
        <taxon>Fluviicola</taxon>
    </lineage>
</organism>
<gene>
    <name evidence="2" type="ordered locus">Fluta_1972</name>
</gene>
<protein>
    <recommendedName>
        <fullName evidence="4">Glycosyltransferase RgtA/B/C/D-like domain-containing protein</fullName>
    </recommendedName>
</protein>
<feature type="transmembrane region" description="Helical" evidence="1">
    <location>
        <begin position="260"/>
        <end position="281"/>
    </location>
</feature>
<keyword evidence="1" id="KW-0472">Membrane</keyword>
<sequence length="590" mass="69589">MKSQFLLKYILRNPIFWVGCVMLLLGIAIMSFHGPHWRNSIINSDGRGYYYFLPAVSTSDNTFEKTLQSEQKIVGKDAPQLYILKTEEGLAVNKCYPGVAILQSPFYATATLVDWIGGKNFDGYSDNHLIFFFFGSLLYVFLSILFFQKVLAIYFESSKYTWLVSIALIFATNVWYHGFFYGGLSHHYSLFLFSLFCWNILRYKRDYKMKFLIYLGIILGLLFLVRPTNMMILAILPFLFKTRDSFLGALKKILQVRNGQLAGFISAFLTILMLLPLITYWQTGHFFYWSYQGEGFDFSGKHLLETWISYRIGIFVHAPIALLSIIGLVYWLRTNRYLFVSWILPFITITYVLSSWWCWDYQSFFGHRGFIEFQFLFTFPLIVTLQIIRNSVVKYGLLTLVFGYMGIRSYQCVSGVYPKQRFTAYTYWKSILDFNYKIPNKYSILYNCQPFGTVVSTKELVPTELKNQKYDGSIEFGQGLTYHLKDRRRNIRYFFEFHLTKQLLEDSDWKDIEIIFAAQNKKEEQVYYYAFPLYSFYKEGKEKAIDFEIQEEVYPYANSSEKIGFYIWNRAKKQFKINDFSVVVKKIAIK</sequence>